<feature type="binding site" evidence="14">
    <location>
        <position position="74"/>
    </location>
    <ligand>
        <name>Na(+)</name>
        <dbReference type="ChEBI" id="CHEBI:29101"/>
        <note>structural</note>
    </ligand>
</feature>
<dbReference type="EMBL" id="JBIACK010000001">
    <property type="protein sequence ID" value="MFE8699507.1"/>
    <property type="molecule type" value="Genomic_DNA"/>
</dbReference>
<feature type="transmembrane region" description="Helical" evidence="14">
    <location>
        <begin position="61"/>
        <end position="79"/>
    </location>
</feature>
<evidence type="ECO:0000256" key="14">
    <source>
        <dbReference type="HAMAP-Rule" id="MF_00454"/>
    </source>
</evidence>
<evidence type="ECO:0000256" key="12">
    <source>
        <dbReference type="ARBA" id="ARBA00035585"/>
    </source>
</evidence>
<evidence type="ECO:0000256" key="4">
    <source>
        <dbReference type="ARBA" id="ARBA00022692"/>
    </source>
</evidence>
<dbReference type="RefSeq" id="WP_389357763.1">
    <property type="nucleotide sequence ID" value="NZ_JBIACK010000001.1"/>
</dbReference>
<comment type="similarity">
    <text evidence="11 14">Belongs to the fluoride channel Fluc/FEX (TC 1.A.43) family.</text>
</comment>
<evidence type="ECO:0000313" key="15">
    <source>
        <dbReference type="EMBL" id="MFE8699507.1"/>
    </source>
</evidence>
<evidence type="ECO:0000256" key="6">
    <source>
        <dbReference type="ARBA" id="ARBA00022989"/>
    </source>
</evidence>
<gene>
    <name evidence="14" type="primary">fluC</name>
    <name evidence="14" type="synonym">crcB</name>
    <name evidence="15" type="ORF">ACFYKX_02595</name>
</gene>
<keyword evidence="8 14" id="KW-0406">Ion transport</keyword>
<dbReference type="PANTHER" id="PTHR28259">
    <property type="entry name" value="FLUORIDE EXPORT PROTEIN 1-RELATED"/>
    <property type="match status" value="1"/>
</dbReference>
<dbReference type="PANTHER" id="PTHR28259:SF16">
    <property type="entry name" value="FLUORIDE-SPECIFIC ION CHANNEL FLUC 2"/>
    <property type="match status" value="1"/>
</dbReference>
<dbReference type="HAMAP" id="MF_00454">
    <property type="entry name" value="FluC"/>
    <property type="match status" value="1"/>
</dbReference>
<dbReference type="Proteomes" id="UP001601059">
    <property type="component" value="Unassembled WGS sequence"/>
</dbReference>
<feature type="transmembrane region" description="Helical" evidence="14">
    <location>
        <begin position="34"/>
        <end position="54"/>
    </location>
</feature>
<comment type="catalytic activity">
    <reaction evidence="12">
        <text>fluoride(in) = fluoride(out)</text>
        <dbReference type="Rhea" id="RHEA:76159"/>
        <dbReference type="ChEBI" id="CHEBI:17051"/>
    </reaction>
    <physiologicalReaction direction="left-to-right" evidence="12">
        <dbReference type="Rhea" id="RHEA:76160"/>
    </physiologicalReaction>
</comment>
<evidence type="ECO:0000256" key="9">
    <source>
        <dbReference type="ARBA" id="ARBA00023136"/>
    </source>
</evidence>
<dbReference type="InterPro" id="IPR003691">
    <property type="entry name" value="FluC"/>
</dbReference>
<keyword evidence="16" id="KW-1185">Reference proteome</keyword>
<evidence type="ECO:0000256" key="7">
    <source>
        <dbReference type="ARBA" id="ARBA00023053"/>
    </source>
</evidence>
<comment type="activity regulation">
    <text evidence="14">Na(+) is not transported, but it plays an essential structural role and its presence is essential for fluoride channel function.</text>
</comment>
<comment type="caution">
    <text evidence="15">The sequence shown here is derived from an EMBL/GenBank/DDBJ whole genome shotgun (WGS) entry which is preliminary data.</text>
</comment>
<dbReference type="Pfam" id="PF02537">
    <property type="entry name" value="CRCB"/>
    <property type="match status" value="1"/>
</dbReference>
<evidence type="ECO:0000313" key="16">
    <source>
        <dbReference type="Proteomes" id="UP001601059"/>
    </source>
</evidence>
<evidence type="ECO:0000256" key="13">
    <source>
        <dbReference type="ARBA" id="ARBA00049940"/>
    </source>
</evidence>
<evidence type="ECO:0000256" key="3">
    <source>
        <dbReference type="ARBA" id="ARBA00022475"/>
    </source>
</evidence>
<protein>
    <recommendedName>
        <fullName evidence="14">Fluoride-specific ion channel FluC</fullName>
    </recommendedName>
</protein>
<evidence type="ECO:0000256" key="5">
    <source>
        <dbReference type="ARBA" id="ARBA00022723"/>
    </source>
</evidence>
<evidence type="ECO:0000256" key="2">
    <source>
        <dbReference type="ARBA" id="ARBA00022448"/>
    </source>
</evidence>
<keyword evidence="2 14" id="KW-0813">Transport</keyword>
<proteinExistence type="inferred from homology"/>
<name>A0ABW6K5R1_9BACI</name>
<evidence type="ECO:0000256" key="11">
    <source>
        <dbReference type="ARBA" id="ARBA00035120"/>
    </source>
</evidence>
<comment type="function">
    <text evidence="13 14">Fluoride-specific ion channel. Important for reducing fluoride concentration in the cell, thus reducing its toxicity.</text>
</comment>
<evidence type="ECO:0000256" key="8">
    <source>
        <dbReference type="ARBA" id="ARBA00023065"/>
    </source>
</evidence>
<keyword evidence="10 14" id="KW-0407">Ion channel</keyword>
<keyword evidence="7 14" id="KW-0915">Sodium</keyword>
<keyword evidence="6 14" id="KW-1133">Transmembrane helix</keyword>
<accession>A0ABW6K5R1</accession>
<keyword evidence="9 14" id="KW-0472">Membrane</keyword>
<feature type="binding site" evidence="14">
    <location>
        <position position="71"/>
    </location>
    <ligand>
        <name>Na(+)</name>
        <dbReference type="ChEBI" id="CHEBI:29101"/>
        <note>structural</note>
    </ligand>
</feature>
<organism evidence="15 16">
    <name type="scientific">Cytobacillus spartinae</name>
    <dbReference type="NCBI Taxonomy" id="3299023"/>
    <lineage>
        <taxon>Bacteria</taxon>
        <taxon>Bacillati</taxon>
        <taxon>Bacillota</taxon>
        <taxon>Bacilli</taxon>
        <taxon>Bacillales</taxon>
        <taxon>Bacillaceae</taxon>
        <taxon>Cytobacillus</taxon>
    </lineage>
</organism>
<evidence type="ECO:0000256" key="1">
    <source>
        <dbReference type="ARBA" id="ARBA00004651"/>
    </source>
</evidence>
<comment type="subcellular location">
    <subcellularLocation>
        <location evidence="1 14">Cell membrane</location>
        <topology evidence="1 14">Multi-pass membrane protein</topology>
    </subcellularLocation>
</comment>
<keyword evidence="5 14" id="KW-0479">Metal-binding</keyword>
<reference evidence="15 16" key="1">
    <citation type="submission" date="2024-08" db="EMBL/GenBank/DDBJ databases">
        <title>Two novel Cytobacillus novel species.</title>
        <authorList>
            <person name="Liu G."/>
        </authorList>
    </citation>
    <scope>NUCLEOTIDE SEQUENCE [LARGE SCALE GENOMIC DNA]</scope>
    <source>
        <strain evidence="15 16">FJAT-54145</strain>
    </source>
</reference>
<evidence type="ECO:0000256" key="10">
    <source>
        <dbReference type="ARBA" id="ARBA00023303"/>
    </source>
</evidence>
<keyword evidence="4 14" id="KW-0812">Transmembrane</keyword>
<keyword evidence="3 14" id="KW-1003">Cell membrane</keyword>
<feature type="transmembrane region" description="Helical" evidence="14">
    <location>
        <begin position="99"/>
        <end position="118"/>
    </location>
</feature>
<sequence>MIDILCIAFGGFFGAISRYFVGSLPKKLGIQSSIPIGTLSVNLIGSFFLGFLIGSGIEGSLYSLLGIAFLGAFTTFSTLNVEAARLFLEKKYTTASLYLLFSYLFGVILALAGVYLGLN</sequence>